<protein>
    <recommendedName>
        <fullName evidence="4">DUF229 domain containing protein</fullName>
    </recommendedName>
</protein>
<organism evidence="2 3">
    <name type="scientific">Ridgeia piscesae</name>
    <name type="common">Tubeworm</name>
    <dbReference type="NCBI Taxonomy" id="27915"/>
    <lineage>
        <taxon>Eukaryota</taxon>
        <taxon>Metazoa</taxon>
        <taxon>Spiralia</taxon>
        <taxon>Lophotrochozoa</taxon>
        <taxon>Annelida</taxon>
        <taxon>Polychaeta</taxon>
        <taxon>Sedentaria</taxon>
        <taxon>Canalipalpata</taxon>
        <taxon>Sabellida</taxon>
        <taxon>Siboglinidae</taxon>
        <taxon>Ridgeia</taxon>
    </lineage>
</organism>
<dbReference type="EMBL" id="JAODUO010000859">
    <property type="protein sequence ID" value="KAK2173649.1"/>
    <property type="molecule type" value="Genomic_DNA"/>
</dbReference>
<proteinExistence type="predicted"/>
<dbReference type="InterPro" id="IPR017850">
    <property type="entry name" value="Alkaline_phosphatase_core_sf"/>
</dbReference>
<evidence type="ECO:0008006" key="4">
    <source>
        <dbReference type="Google" id="ProtNLM"/>
    </source>
</evidence>
<keyword evidence="1" id="KW-0472">Membrane</keyword>
<dbReference type="FunFam" id="3.40.720.10:FF:000017">
    <property type="entry name" value="Predicted protein"/>
    <property type="match status" value="1"/>
</dbReference>
<dbReference type="CDD" id="cd16021">
    <property type="entry name" value="ALP_like"/>
    <property type="match status" value="1"/>
</dbReference>
<dbReference type="Gene3D" id="3.40.720.10">
    <property type="entry name" value="Alkaline Phosphatase, subunit A"/>
    <property type="match status" value="1"/>
</dbReference>
<keyword evidence="3" id="KW-1185">Reference proteome</keyword>
<gene>
    <name evidence="2" type="ORF">NP493_859g00013</name>
</gene>
<dbReference type="PANTHER" id="PTHR10974:SF1">
    <property type="entry name" value="FI08016P-RELATED"/>
    <property type="match status" value="1"/>
</dbReference>
<evidence type="ECO:0000313" key="3">
    <source>
        <dbReference type="Proteomes" id="UP001209878"/>
    </source>
</evidence>
<reference evidence="2" key="1">
    <citation type="journal article" date="2023" name="Mol. Biol. Evol.">
        <title>Third-Generation Sequencing Reveals the Adaptive Role of the Epigenome in Three Deep-Sea Polychaetes.</title>
        <authorList>
            <person name="Perez M."/>
            <person name="Aroh O."/>
            <person name="Sun Y."/>
            <person name="Lan Y."/>
            <person name="Juniper S.K."/>
            <person name="Young C.R."/>
            <person name="Angers B."/>
            <person name="Qian P.Y."/>
        </authorList>
    </citation>
    <scope>NUCLEOTIDE SEQUENCE</scope>
    <source>
        <strain evidence="2">R07B-5</strain>
    </source>
</reference>
<dbReference type="AlphaFoldDB" id="A0AAD9NNI8"/>
<evidence type="ECO:0000313" key="2">
    <source>
        <dbReference type="EMBL" id="KAK2173649.1"/>
    </source>
</evidence>
<accession>A0AAD9NNI8</accession>
<sequence>MGLLANQFAKTTAMALQLRRRCCGTPRRVVITSIWVTTAVLLMGYLAGDDLAGDMSFVIRWANTTDQACLHPVLKVWPKSMKAHYAKVPWPLRCASAGPNWVFVVNGTFRISAQARMSHGRITCVYTPLLRLPDDVTVVEGAKLSDMRDGWPITSDFFKANCRASDGSVRDHLISGIAYKDQVHKRRPAPGQPDPAALPLNVLMFGFDSTSHMSWMRMLPRTHRYFTEALGGVVLDAYNIVGDGTPQALLPILTGLNEMELPEARRGHSGANRVDGHPWVWKRFREAGYATQWGEDGAEYGTFQYRMLGFKEQPVDHYMRPFYLEAERQYNRHYPYCLGSLPRHLNMLNWVRQFFDMYPHMPKFSLLFHSELSHDGLNDLQLADKDTEAFLRAMNASGYLDNTLLILMADHGARFSSARQSVQGKFEERMPYMGFRFPACFERKYSEVMRNLRTNVHRLTTPYDIHATFLDILKYDSSVNQGDIRQRGISLLKEIPRERTCVDAGIDAHWCVCLAWEAVSTDDTNVKAAANAIVRLINELTGIKRHLCRSLALDYVTSAVRYSPSDRILRYRGSKDDDGRIADLSGSMSVTNVLYQLMLVMSPGGGVFEATVKHDVNRNQFSANVKEISRINTYGQQPHCVADELPHLRQFCYCRSQIQ</sequence>
<keyword evidence="1" id="KW-1133">Transmembrane helix</keyword>
<dbReference type="InterPro" id="IPR004245">
    <property type="entry name" value="DUF229"/>
</dbReference>
<dbReference type="Proteomes" id="UP001209878">
    <property type="component" value="Unassembled WGS sequence"/>
</dbReference>
<dbReference type="SUPFAM" id="SSF53649">
    <property type="entry name" value="Alkaline phosphatase-like"/>
    <property type="match status" value="1"/>
</dbReference>
<comment type="caution">
    <text evidence="2">The sequence shown here is derived from an EMBL/GenBank/DDBJ whole genome shotgun (WGS) entry which is preliminary data.</text>
</comment>
<dbReference type="Pfam" id="PF02995">
    <property type="entry name" value="DUF229"/>
    <property type="match status" value="1"/>
</dbReference>
<dbReference type="PANTHER" id="PTHR10974">
    <property type="entry name" value="FI08016P-RELATED"/>
    <property type="match status" value="1"/>
</dbReference>
<dbReference type="GO" id="GO:0005615">
    <property type="term" value="C:extracellular space"/>
    <property type="evidence" value="ECO:0007669"/>
    <property type="project" value="TreeGrafter"/>
</dbReference>
<name>A0AAD9NNI8_RIDPI</name>
<evidence type="ECO:0000256" key="1">
    <source>
        <dbReference type="SAM" id="Phobius"/>
    </source>
</evidence>
<feature type="transmembrane region" description="Helical" evidence="1">
    <location>
        <begin position="29"/>
        <end position="48"/>
    </location>
</feature>
<keyword evidence="1" id="KW-0812">Transmembrane</keyword>